<proteinExistence type="predicted"/>
<gene>
    <name evidence="2" type="ORF">GQE99_16270</name>
</gene>
<feature type="chain" id="PRO_5032533581" evidence="1">
    <location>
        <begin position="28"/>
        <end position="132"/>
    </location>
</feature>
<evidence type="ECO:0000256" key="1">
    <source>
        <dbReference type="SAM" id="SignalP"/>
    </source>
</evidence>
<dbReference type="AlphaFoldDB" id="A0A845M4U4"/>
<dbReference type="RefSeq" id="WP_161352687.1">
    <property type="nucleotide sequence ID" value="NZ_WTUX01000019.1"/>
</dbReference>
<feature type="signal peptide" evidence="1">
    <location>
        <begin position="1"/>
        <end position="27"/>
    </location>
</feature>
<keyword evidence="3" id="KW-1185">Reference proteome</keyword>
<reference evidence="2 3" key="1">
    <citation type="submission" date="2019-12" db="EMBL/GenBank/DDBJ databases">
        <title>Maritimibacter sp. nov. sp. isolated from sea sand.</title>
        <authorList>
            <person name="Kim J."/>
            <person name="Jeong S.E."/>
            <person name="Jung H.S."/>
            <person name="Jeon C.O."/>
        </authorList>
    </citation>
    <scope>NUCLEOTIDE SEQUENCE [LARGE SCALE GENOMIC DNA]</scope>
    <source>
        <strain evidence="2 3">DP07</strain>
    </source>
</reference>
<organism evidence="2 3">
    <name type="scientific">Maritimibacter harenae</name>
    <dbReference type="NCBI Taxonomy" id="2606218"/>
    <lineage>
        <taxon>Bacteria</taxon>
        <taxon>Pseudomonadati</taxon>
        <taxon>Pseudomonadota</taxon>
        <taxon>Alphaproteobacteria</taxon>
        <taxon>Rhodobacterales</taxon>
        <taxon>Roseobacteraceae</taxon>
        <taxon>Maritimibacter</taxon>
    </lineage>
</organism>
<dbReference type="Proteomes" id="UP000467322">
    <property type="component" value="Unassembled WGS sequence"/>
</dbReference>
<evidence type="ECO:0000313" key="3">
    <source>
        <dbReference type="Proteomes" id="UP000467322"/>
    </source>
</evidence>
<accession>A0A845M4U4</accession>
<dbReference type="EMBL" id="WTUX01000019">
    <property type="protein sequence ID" value="MZR14576.1"/>
    <property type="molecule type" value="Genomic_DNA"/>
</dbReference>
<protein>
    <submittedName>
        <fullName evidence="2">Uncharacterized protein</fullName>
    </submittedName>
</protein>
<evidence type="ECO:0000313" key="2">
    <source>
        <dbReference type="EMBL" id="MZR14576.1"/>
    </source>
</evidence>
<comment type="caution">
    <text evidence="2">The sequence shown here is derived from an EMBL/GenBank/DDBJ whole genome shotgun (WGS) entry which is preliminary data.</text>
</comment>
<sequence length="132" mass="13939">MTQKIPGILPKLAAFVAATLIGVPASAQSHVNAVVTDGQSQFAEGVLQGYFLQGADGATLCADPYVIGKYVSCAPALQINGRVYRAPDKKVWVHTNGQLGGMDVLDAQGRRVCTDPVASNKFRGPDSYLFCP</sequence>
<keyword evidence="1" id="KW-0732">Signal</keyword>
<name>A0A845M4U4_9RHOB</name>